<dbReference type="PRINTS" id="PR00413">
    <property type="entry name" value="HADHALOGNASE"/>
</dbReference>
<protein>
    <submittedName>
        <fullName evidence="1">2-deoxyglucose-6-phosphate phosphatase, putative</fullName>
    </submittedName>
</protein>
<dbReference type="SFLD" id="SFLDS00003">
    <property type="entry name" value="Haloacid_Dehalogenase"/>
    <property type="match status" value="1"/>
</dbReference>
<dbReference type="OrthoDB" id="40579at2759"/>
<evidence type="ECO:0000313" key="1">
    <source>
        <dbReference type="EMBL" id="ELP84618.1"/>
    </source>
</evidence>
<dbReference type="PANTHER" id="PTHR18901:SF38">
    <property type="entry name" value="PSEUDOURIDINE-5'-PHOSPHATASE"/>
    <property type="match status" value="1"/>
</dbReference>
<dbReference type="InterPro" id="IPR023198">
    <property type="entry name" value="PGP-like_dom2"/>
</dbReference>
<dbReference type="CDD" id="cd07505">
    <property type="entry name" value="HAD_BPGM-like"/>
    <property type="match status" value="1"/>
</dbReference>
<accession>A0A0A1U135</accession>
<dbReference type="SUPFAM" id="SSF56784">
    <property type="entry name" value="HAD-like"/>
    <property type="match status" value="1"/>
</dbReference>
<dbReference type="InterPro" id="IPR041492">
    <property type="entry name" value="HAD_2"/>
</dbReference>
<name>A0A0A1U135_ENTIV</name>
<dbReference type="AlphaFoldDB" id="A0A0A1U135"/>
<dbReference type="SFLD" id="SFLDG01129">
    <property type="entry name" value="C1.5:_HAD__Beta-PGM__Phosphata"/>
    <property type="match status" value="1"/>
</dbReference>
<dbReference type="Proteomes" id="UP000014680">
    <property type="component" value="Unassembled WGS sequence"/>
</dbReference>
<keyword evidence="2" id="KW-1185">Reference proteome</keyword>
<dbReference type="Gene3D" id="1.10.150.240">
    <property type="entry name" value="Putative phosphatase, domain 2"/>
    <property type="match status" value="1"/>
</dbReference>
<dbReference type="Gene3D" id="3.40.50.1000">
    <property type="entry name" value="HAD superfamily/HAD-like"/>
    <property type="match status" value="1"/>
</dbReference>
<proteinExistence type="predicted"/>
<dbReference type="EMBL" id="KB207112">
    <property type="protein sequence ID" value="ELP84618.1"/>
    <property type="molecule type" value="Genomic_DNA"/>
</dbReference>
<dbReference type="GeneID" id="14883485"/>
<dbReference type="VEuPathDB" id="AmoebaDB:EIN_172630"/>
<dbReference type="RefSeq" id="XP_004183964.1">
    <property type="nucleotide sequence ID" value="XM_004183916.1"/>
</dbReference>
<dbReference type="KEGG" id="eiv:EIN_172630"/>
<dbReference type="GO" id="GO:0016791">
    <property type="term" value="F:phosphatase activity"/>
    <property type="evidence" value="ECO:0007669"/>
    <property type="project" value="TreeGrafter"/>
</dbReference>
<sequence length="223" mass="25113">MKAALFDFDGTIVFSENLWMATFDQFEIDYSLPLTPHEVRLQQMTRSVLSLAKEYYSLYPSLGSTFSSAEALAKYFNDKTETTIYSTEPIKGVDRFIQLLNERGVPVVIASSGRKEHISAYLSKWDIQVKDIVTGDDVEHPKPAPDVYFEALRRAGPGLKPQDAVVFEDNPNPAYSAYKSGFSICAVNYNNRSIFSEDFPPLKCSLSDFDNSGELFCNLYESC</sequence>
<dbReference type="Pfam" id="PF13419">
    <property type="entry name" value="HAD_2"/>
    <property type="match status" value="1"/>
</dbReference>
<dbReference type="OMA" id="FSICAVN"/>
<dbReference type="PANTHER" id="PTHR18901">
    <property type="entry name" value="2-DEOXYGLUCOSE-6-PHOSPHATE PHOSPHATASE 2"/>
    <property type="match status" value="1"/>
</dbReference>
<reference evidence="1 2" key="1">
    <citation type="submission" date="2012-10" db="EMBL/GenBank/DDBJ databases">
        <authorList>
            <person name="Zafar N."/>
            <person name="Inman J."/>
            <person name="Hall N."/>
            <person name="Lorenzi H."/>
            <person name="Caler E."/>
        </authorList>
    </citation>
    <scope>NUCLEOTIDE SEQUENCE [LARGE SCALE GENOMIC DNA]</scope>
    <source>
        <strain evidence="1 2">IP1</strain>
    </source>
</reference>
<dbReference type="InterPro" id="IPR006439">
    <property type="entry name" value="HAD-SF_hydro_IA"/>
</dbReference>
<dbReference type="InterPro" id="IPR023214">
    <property type="entry name" value="HAD_sf"/>
</dbReference>
<organism evidence="1 2">
    <name type="scientific">Entamoeba invadens IP1</name>
    <dbReference type="NCBI Taxonomy" id="370355"/>
    <lineage>
        <taxon>Eukaryota</taxon>
        <taxon>Amoebozoa</taxon>
        <taxon>Evosea</taxon>
        <taxon>Archamoebae</taxon>
        <taxon>Mastigamoebida</taxon>
        <taxon>Entamoebidae</taxon>
        <taxon>Entamoeba</taxon>
    </lineage>
</organism>
<gene>
    <name evidence="1" type="ORF">EIN_172630</name>
</gene>
<dbReference type="InterPro" id="IPR036412">
    <property type="entry name" value="HAD-like_sf"/>
</dbReference>
<evidence type="ECO:0000313" key="2">
    <source>
        <dbReference type="Proteomes" id="UP000014680"/>
    </source>
</evidence>